<evidence type="ECO:0000256" key="4">
    <source>
        <dbReference type="ARBA" id="ARBA00022989"/>
    </source>
</evidence>
<feature type="transmembrane region" description="Helical" evidence="7">
    <location>
        <begin position="38"/>
        <end position="57"/>
    </location>
</feature>
<evidence type="ECO:0000256" key="3">
    <source>
        <dbReference type="ARBA" id="ARBA00022692"/>
    </source>
</evidence>
<evidence type="ECO:0000313" key="10">
    <source>
        <dbReference type="Proteomes" id="UP000272015"/>
    </source>
</evidence>
<keyword evidence="3 7" id="KW-0812">Transmembrane</keyword>
<dbReference type="Proteomes" id="UP000272015">
    <property type="component" value="Unassembled WGS sequence"/>
</dbReference>
<dbReference type="GO" id="GO:0005886">
    <property type="term" value="C:plasma membrane"/>
    <property type="evidence" value="ECO:0007669"/>
    <property type="project" value="UniProtKB-SubCell"/>
</dbReference>
<organism evidence="9 10">
    <name type="scientific">Cryobacterium melibiosiphilum</name>
    <dbReference type="NCBI Taxonomy" id="995039"/>
    <lineage>
        <taxon>Bacteria</taxon>
        <taxon>Bacillati</taxon>
        <taxon>Actinomycetota</taxon>
        <taxon>Actinomycetes</taxon>
        <taxon>Micrococcales</taxon>
        <taxon>Microbacteriaceae</taxon>
        <taxon>Cryobacterium</taxon>
    </lineage>
</organism>
<evidence type="ECO:0000259" key="8">
    <source>
        <dbReference type="Pfam" id="PF13396"/>
    </source>
</evidence>
<evidence type="ECO:0000313" key="9">
    <source>
        <dbReference type="EMBL" id="RJT90122.1"/>
    </source>
</evidence>
<gene>
    <name evidence="9" type="ORF">D6T64_04820</name>
</gene>
<comment type="caution">
    <text evidence="9">The sequence shown here is derived from an EMBL/GenBank/DDBJ whole genome shotgun (WGS) entry which is preliminary data.</text>
</comment>
<feature type="region of interest" description="Disordered" evidence="6">
    <location>
        <begin position="100"/>
        <end position="153"/>
    </location>
</feature>
<accession>A0A3A5ML67</accession>
<keyword evidence="4 7" id="KW-1133">Transmembrane helix</keyword>
<comment type="subcellular location">
    <subcellularLocation>
        <location evidence="1">Cell membrane</location>
        <topology evidence="1">Multi-pass membrane protein</topology>
    </subcellularLocation>
</comment>
<keyword evidence="5 7" id="KW-0472">Membrane</keyword>
<evidence type="ECO:0000256" key="2">
    <source>
        <dbReference type="ARBA" id="ARBA00022475"/>
    </source>
</evidence>
<keyword evidence="2" id="KW-1003">Cell membrane</keyword>
<evidence type="ECO:0000256" key="7">
    <source>
        <dbReference type="SAM" id="Phobius"/>
    </source>
</evidence>
<dbReference type="Pfam" id="PF13396">
    <property type="entry name" value="PLDc_N"/>
    <property type="match status" value="1"/>
</dbReference>
<sequence>MPRLLFGLGLIVIILTVYALVDCALFDRSRIRGLPRWVWIFVIILVPVIGPLLWLFVGRGRKRAPVGRMPRASAPDDDPEFLRGLDREKKERERIRLLEEQLAKLDDPEAGPGTPSQPNKPGQPGTAGSADASGVDPKKSDPGEGDLPGRRDA</sequence>
<protein>
    <recommendedName>
        <fullName evidence="8">Cardiolipin synthase N-terminal domain-containing protein</fullName>
    </recommendedName>
</protein>
<name>A0A3A5ML67_9MICO</name>
<dbReference type="OrthoDB" id="3298527at2"/>
<proteinExistence type="predicted"/>
<feature type="compositionally biased region" description="Basic and acidic residues" evidence="6">
    <location>
        <begin position="136"/>
        <end position="153"/>
    </location>
</feature>
<reference evidence="9 10" key="1">
    <citation type="submission" date="2018-09" db="EMBL/GenBank/DDBJ databases">
        <title>Novel species of Cryobacterium.</title>
        <authorList>
            <person name="Liu Q."/>
            <person name="Xin Y.-H."/>
        </authorList>
    </citation>
    <scope>NUCLEOTIDE SEQUENCE [LARGE SCALE GENOMIC DNA]</scope>
    <source>
        <strain evidence="9 10">Hh39</strain>
    </source>
</reference>
<dbReference type="AlphaFoldDB" id="A0A3A5ML67"/>
<evidence type="ECO:0000256" key="5">
    <source>
        <dbReference type="ARBA" id="ARBA00023136"/>
    </source>
</evidence>
<feature type="region of interest" description="Disordered" evidence="6">
    <location>
        <begin position="63"/>
        <end position="88"/>
    </location>
</feature>
<evidence type="ECO:0000256" key="1">
    <source>
        <dbReference type="ARBA" id="ARBA00004651"/>
    </source>
</evidence>
<feature type="domain" description="Cardiolipin synthase N-terminal" evidence="8">
    <location>
        <begin position="14"/>
        <end position="59"/>
    </location>
</feature>
<dbReference type="RefSeq" id="WP_119972468.1">
    <property type="nucleotide sequence ID" value="NZ_JBHSQA010000001.1"/>
</dbReference>
<dbReference type="EMBL" id="QZVS01000064">
    <property type="protein sequence ID" value="RJT90122.1"/>
    <property type="molecule type" value="Genomic_DNA"/>
</dbReference>
<evidence type="ECO:0000256" key="6">
    <source>
        <dbReference type="SAM" id="MobiDB-lite"/>
    </source>
</evidence>
<dbReference type="InterPro" id="IPR027379">
    <property type="entry name" value="CLS_N"/>
</dbReference>
<keyword evidence="10" id="KW-1185">Reference proteome</keyword>